<protein>
    <submittedName>
        <fullName evidence="1">Uncharacterized protein</fullName>
    </submittedName>
</protein>
<comment type="caution">
    <text evidence="1">The sequence shown here is derived from an EMBL/GenBank/DDBJ whole genome shotgun (WGS) entry which is preliminary data.</text>
</comment>
<gene>
    <name evidence="1" type="ORF">K3G42_031836</name>
</gene>
<reference evidence="1" key="1">
    <citation type="submission" date="2021-08" db="EMBL/GenBank/DDBJ databases">
        <title>The first chromosome-level gecko genome reveals the dynamic sex chromosomes of Neotropical dwarf geckos (Sphaerodactylidae: Sphaerodactylus).</title>
        <authorList>
            <person name="Pinto B.J."/>
            <person name="Keating S.E."/>
            <person name="Gamble T."/>
        </authorList>
    </citation>
    <scope>NUCLEOTIDE SEQUENCE</scope>
    <source>
        <strain evidence="1">TG3544</strain>
    </source>
</reference>
<evidence type="ECO:0000313" key="1">
    <source>
        <dbReference type="EMBL" id="KAH7993664.1"/>
    </source>
</evidence>
<sequence length="222" mass="24982">MEVVCFPNSKEVATSKSDTQANLRTNPKEGEDCGPSPKKACSDRMNPEVGKASTSFDVSLGQLPSPRASRPSLSRRSVKQNSNCRKSLPPLHTDITELSKAISLDLPEKDRMAQLLLSSFQYAAQKFKDSLQHTEGSNPEIFERKVNEISEKLRFCTKKLDLDGTLQRCFEEPKGDSSDPALNTRLTTLKENISRLSEENQAWDQLLWSYQRNAEEISRLDC</sequence>
<evidence type="ECO:0000313" key="2">
    <source>
        <dbReference type="Proteomes" id="UP000827872"/>
    </source>
</evidence>
<dbReference type="EMBL" id="CM037616">
    <property type="protein sequence ID" value="KAH7993664.1"/>
    <property type="molecule type" value="Genomic_DNA"/>
</dbReference>
<name>A0ACB8EM82_9SAUR</name>
<organism evidence="1 2">
    <name type="scientific">Sphaerodactylus townsendi</name>
    <dbReference type="NCBI Taxonomy" id="933632"/>
    <lineage>
        <taxon>Eukaryota</taxon>
        <taxon>Metazoa</taxon>
        <taxon>Chordata</taxon>
        <taxon>Craniata</taxon>
        <taxon>Vertebrata</taxon>
        <taxon>Euteleostomi</taxon>
        <taxon>Lepidosauria</taxon>
        <taxon>Squamata</taxon>
        <taxon>Bifurcata</taxon>
        <taxon>Gekkota</taxon>
        <taxon>Sphaerodactylidae</taxon>
        <taxon>Sphaerodactylus</taxon>
    </lineage>
</organism>
<accession>A0ACB8EM82</accession>
<dbReference type="Proteomes" id="UP000827872">
    <property type="component" value="Linkage Group LG03"/>
</dbReference>
<proteinExistence type="predicted"/>
<keyword evidence="2" id="KW-1185">Reference proteome</keyword>